<keyword evidence="4 7" id="KW-0812">Transmembrane</keyword>
<protein>
    <submittedName>
        <fullName evidence="9">MFS transporter</fullName>
    </submittedName>
</protein>
<dbReference type="CDD" id="cd17369">
    <property type="entry name" value="MFS_ShiA_like"/>
    <property type="match status" value="1"/>
</dbReference>
<accession>A0ABN2I7C4</accession>
<feature type="transmembrane region" description="Helical" evidence="7">
    <location>
        <begin position="409"/>
        <end position="427"/>
    </location>
</feature>
<feature type="transmembrane region" description="Helical" evidence="7">
    <location>
        <begin position="283"/>
        <end position="304"/>
    </location>
</feature>
<evidence type="ECO:0000256" key="5">
    <source>
        <dbReference type="ARBA" id="ARBA00022989"/>
    </source>
</evidence>
<organism evidence="9 10">
    <name type="scientific">Microbacterium sediminicola</name>
    <dbReference type="NCBI Taxonomy" id="415210"/>
    <lineage>
        <taxon>Bacteria</taxon>
        <taxon>Bacillati</taxon>
        <taxon>Actinomycetota</taxon>
        <taxon>Actinomycetes</taxon>
        <taxon>Micrococcales</taxon>
        <taxon>Microbacteriaceae</taxon>
        <taxon>Microbacterium</taxon>
    </lineage>
</organism>
<evidence type="ECO:0000256" key="4">
    <source>
        <dbReference type="ARBA" id="ARBA00022692"/>
    </source>
</evidence>
<feature type="transmembrane region" description="Helical" evidence="7">
    <location>
        <begin position="156"/>
        <end position="181"/>
    </location>
</feature>
<feature type="transmembrane region" description="Helical" evidence="7">
    <location>
        <begin position="187"/>
        <end position="209"/>
    </location>
</feature>
<proteinExistence type="predicted"/>
<dbReference type="PANTHER" id="PTHR43045">
    <property type="entry name" value="SHIKIMATE TRANSPORTER"/>
    <property type="match status" value="1"/>
</dbReference>
<keyword evidence="5 7" id="KW-1133">Transmembrane helix</keyword>
<evidence type="ECO:0000259" key="8">
    <source>
        <dbReference type="PROSITE" id="PS50850"/>
    </source>
</evidence>
<dbReference type="SUPFAM" id="SSF103473">
    <property type="entry name" value="MFS general substrate transporter"/>
    <property type="match status" value="1"/>
</dbReference>
<evidence type="ECO:0000256" key="7">
    <source>
        <dbReference type="SAM" id="Phobius"/>
    </source>
</evidence>
<keyword evidence="10" id="KW-1185">Reference proteome</keyword>
<dbReference type="Pfam" id="PF07690">
    <property type="entry name" value="MFS_1"/>
    <property type="match status" value="1"/>
</dbReference>
<feature type="transmembrane region" description="Helical" evidence="7">
    <location>
        <begin position="23"/>
        <end position="49"/>
    </location>
</feature>
<sequence length="470" mass="49422">MADSTAPTVEATRARRRAMVSSYLGTTVEFYDFLLYGTAAALVFPALFFSSTDPMIGTLAAFGTLAVGYFARPIGGVIFGHFGDRLGRKKMLVLTLVIMGSVSFLIGLLPSDQQIGVWAPILLVTLRLIQGIAVGGEWAGAALMSMEHAKPRSRGFAASIVASGGPSGAVLATLVLVPFSLLPEDQFLAWGWRVPFLLSAVLVIIGLVLRLKVTETPEFAAAQARAASQPKPKAPLLAVFRHNPLSVLSGLLGGLAPLFMQSILATFVLTYAVNVGGYPRAEALWLVTIANAIHIFTIPAFAVLSDRVGRRPVMIVGAIAGAILIWPLFALVGMGTWWSLLAAFIIGNPIIQATMYGPMGAWIGEKFAADVRYTGTAVTYQLATTFGAGLAPLIATSLLAAAGGTDPSLIAWFFVALCVVSGLAFLLSKETHNKELALRTGAPADADDAAVSEFESPDEAEVLGIAGSTR</sequence>
<gene>
    <name evidence="9" type="ORF">GCM10009808_16800</name>
</gene>
<reference evidence="9 10" key="1">
    <citation type="journal article" date="2019" name="Int. J. Syst. Evol. Microbiol.">
        <title>The Global Catalogue of Microorganisms (GCM) 10K type strain sequencing project: providing services to taxonomists for standard genome sequencing and annotation.</title>
        <authorList>
            <consortium name="The Broad Institute Genomics Platform"/>
            <consortium name="The Broad Institute Genome Sequencing Center for Infectious Disease"/>
            <person name="Wu L."/>
            <person name="Ma J."/>
        </authorList>
    </citation>
    <scope>NUCLEOTIDE SEQUENCE [LARGE SCALE GENOMIC DNA]</scope>
    <source>
        <strain evidence="9 10">JCM 15577</strain>
    </source>
</reference>
<feature type="domain" description="Major facilitator superfamily (MFS) profile" evidence="8">
    <location>
        <begin position="18"/>
        <end position="433"/>
    </location>
</feature>
<feature type="transmembrane region" description="Helical" evidence="7">
    <location>
        <begin position="55"/>
        <end position="79"/>
    </location>
</feature>
<keyword evidence="6 7" id="KW-0472">Membrane</keyword>
<evidence type="ECO:0000256" key="6">
    <source>
        <dbReference type="ARBA" id="ARBA00023136"/>
    </source>
</evidence>
<feature type="transmembrane region" description="Helical" evidence="7">
    <location>
        <begin position="378"/>
        <end position="403"/>
    </location>
</feature>
<dbReference type="InterPro" id="IPR036259">
    <property type="entry name" value="MFS_trans_sf"/>
</dbReference>
<dbReference type="RefSeq" id="WP_344071499.1">
    <property type="nucleotide sequence ID" value="NZ_BAAAPL010000002.1"/>
</dbReference>
<evidence type="ECO:0000313" key="9">
    <source>
        <dbReference type="EMBL" id="GAA1699897.1"/>
    </source>
</evidence>
<feature type="transmembrane region" description="Helical" evidence="7">
    <location>
        <begin position="313"/>
        <end position="331"/>
    </location>
</feature>
<comment type="caution">
    <text evidence="9">The sequence shown here is derived from an EMBL/GenBank/DDBJ whole genome shotgun (WGS) entry which is preliminary data.</text>
</comment>
<evidence type="ECO:0000256" key="3">
    <source>
        <dbReference type="ARBA" id="ARBA00022475"/>
    </source>
</evidence>
<keyword evidence="3" id="KW-1003">Cell membrane</keyword>
<dbReference type="InterPro" id="IPR020846">
    <property type="entry name" value="MFS_dom"/>
</dbReference>
<keyword evidence="2" id="KW-0813">Transport</keyword>
<feature type="transmembrane region" description="Helical" evidence="7">
    <location>
        <begin position="337"/>
        <end position="357"/>
    </location>
</feature>
<feature type="transmembrane region" description="Helical" evidence="7">
    <location>
        <begin position="91"/>
        <end position="109"/>
    </location>
</feature>
<dbReference type="InterPro" id="IPR011701">
    <property type="entry name" value="MFS"/>
</dbReference>
<dbReference type="PANTHER" id="PTHR43045:SF1">
    <property type="entry name" value="SHIKIMATE TRANSPORTER"/>
    <property type="match status" value="1"/>
</dbReference>
<dbReference type="EMBL" id="BAAAPL010000002">
    <property type="protein sequence ID" value="GAA1699897.1"/>
    <property type="molecule type" value="Genomic_DNA"/>
</dbReference>
<dbReference type="Proteomes" id="UP001501690">
    <property type="component" value="Unassembled WGS sequence"/>
</dbReference>
<feature type="transmembrane region" description="Helical" evidence="7">
    <location>
        <begin position="247"/>
        <end position="271"/>
    </location>
</feature>
<dbReference type="PROSITE" id="PS50850">
    <property type="entry name" value="MFS"/>
    <property type="match status" value="1"/>
</dbReference>
<evidence type="ECO:0000256" key="2">
    <source>
        <dbReference type="ARBA" id="ARBA00022448"/>
    </source>
</evidence>
<dbReference type="Gene3D" id="1.20.1250.20">
    <property type="entry name" value="MFS general substrate transporter like domains"/>
    <property type="match status" value="2"/>
</dbReference>
<evidence type="ECO:0000313" key="10">
    <source>
        <dbReference type="Proteomes" id="UP001501690"/>
    </source>
</evidence>
<name>A0ABN2I7C4_9MICO</name>
<comment type="subcellular location">
    <subcellularLocation>
        <location evidence="1">Cell membrane</location>
        <topology evidence="1">Multi-pass membrane protein</topology>
    </subcellularLocation>
</comment>
<feature type="transmembrane region" description="Helical" evidence="7">
    <location>
        <begin position="115"/>
        <end position="135"/>
    </location>
</feature>
<evidence type="ECO:0000256" key="1">
    <source>
        <dbReference type="ARBA" id="ARBA00004651"/>
    </source>
</evidence>